<dbReference type="Gene3D" id="3.40.50.720">
    <property type="entry name" value="NAD(P)-binding Rossmann-like Domain"/>
    <property type="match status" value="1"/>
</dbReference>
<feature type="domain" description="NAD-dependent epimerase/dehydratase" evidence="1">
    <location>
        <begin position="17"/>
        <end position="246"/>
    </location>
</feature>
<reference evidence="2 3" key="1">
    <citation type="submission" date="2016-10" db="EMBL/GenBank/DDBJ databases">
        <authorList>
            <person name="de Groot N.N."/>
        </authorList>
    </citation>
    <scope>NUCLEOTIDE SEQUENCE [LARGE SCALE GENOMIC DNA]</scope>
    <source>
        <strain evidence="2 3">DSM 44908</strain>
    </source>
</reference>
<dbReference type="PANTHER" id="PTHR43245">
    <property type="entry name" value="BIFUNCTIONAL POLYMYXIN RESISTANCE PROTEIN ARNA"/>
    <property type="match status" value="1"/>
</dbReference>
<dbReference type="InterPro" id="IPR050177">
    <property type="entry name" value="Lipid_A_modif_metabolic_enz"/>
</dbReference>
<dbReference type="AlphaFoldDB" id="A0A1I0TIN5"/>
<organism evidence="2 3">
    <name type="scientific">Rhodococcoides kroppenstedtii</name>
    <dbReference type="NCBI Taxonomy" id="293050"/>
    <lineage>
        <taxon>Bacteria</taxon>
        <taxon>Bacillati</taxon>
        <taxon>Actinomycetota</taxon>
        <taxon>Actinomycetes</taxon>
        <taxon>Mycobacteriales</taxon>
        <taxon>Nocardiaceae</taxon>
        <taxon>Rhodococcoides</taxon>
    </lineage>
</organism>
<dbReference type="Proteomes" id="UP000182054">
    <property type="component" value="Unassembled WGS sequence"/>
</dbReference>
<evidence type="ECO:0000313" key="3">
    <source>
        <dbReference type="Proteomes" id="UP000182054"/>
    </source>
</evidence>
<sequence>MRSVSDDSRASAAPRVVLVTGASRFLGGYLTARLAQNPSVERVIAVDAVAPTKDMIRRMGRAEFVRADIRNPLIGKVIRSSEVDTVVHASLISRPPGGGGRTVMKDLNVLGAMQLFAVCQKSPSVRRVVLRSSTAVYGCSAKDPAQFTEEMGSKSRLRGGFARDAVETEGYARGLGRRRPDVDVTILRNAPMIGPRLNGAVSRYLTSPLTPSVLGRDARMQLLHEEDALAALERATVAGPAGTFNVAADGIVMLSQAIRRAGRIEVPVPPALFRTTGKAVMGSLMRGFSEEQLDYFNFGCGVDTTRMKTVLGFTPRWTTMQAFDDFVRGVALTPVVRREWIDAAEARLLALLGVDAARAARPAPMRSVAAGR</sequence>
<dbReference type="InterPro" id="IPR001509">
    <property type="entry name" value="Epimerase_deHydtase"/>
</dbReference>
<gene>
    <name evidence="2" type="ORF">SAMN05444374_1072</name>
</gene>
<dbReference type="EMBL" id="FOJN01000007">
    <property type="protein sequence ID" value="SFA51652.1"/>
    <property type="molecule type" value="Genomic_DNA"/>
</dbReference>
<dbReference type="SUPFAM" id="SSF51735">
    <property type="entry name" value="NAD(P)-binding Rossmann-fold domains"/>
    <property type="match status" value="1"/>
</dbReference>
<accession>A0A1I0TIN5</accession>
<protein>
    <submittedName>
        <fullName evidence="2">UDP-glucose 4-epimerase</fullName>
    </submittedName>
</protein>
<dbReference type="InterPro" id="IPR036291">
    <property type="entry name" value="NAD(P)-bd_dom_sf"/>
</dbReference>
<proteinExistence type="predicted"/>
<evidence type="ECO:0000259" key="1">
    <source>
        <dbReference type="Pfam" id="PF01370"/>
    </source>
</evidence>
<name>A0A1I0TIN5_9NOCA</name>
<dbReference type="PANTHER" id="PTHR43245:SF52">
    <property type="entry name" value="NAD-DEPENDENT EPIMERASE_DEHYDRATASE"/>
    <property type="match status" value="1"/>
</dbReference>
<dbReference type="Pfam" id="PF01370">
    <property type="entry name" value="Epimerase"/>
    <property type="match status" value="1"/>
</dbReference>
<evidence type="ECO:0000313" key="2">
    <source>
        <dbReference type="EMBL" id="SFA51652.1"/>
    </source>
</evidence>